<dbReference type="GO" id="GO:0003723">
    <property type="term" value="F:RNA binding"/>
    <property type="evidence" value="ECO:0007669"/>
    <property type="project" value="UniProtKB-KW"/>
</dbReference>
<dbReference type="EC" id="2.7.7.48" evidence="1"/>
<sequence>FIAHDTRAQQLFDELRLAWGVQYELARGASDGRWPWEAMTRDKLEQLRGTNVASAPRVGAIMLPGTARVNSANNSLWEELDREQAAILENKSRGLGYMLSTWMDKPNWYGGQIQQIARLRQSSPSPVTFELTLCKMQMTRSHRFARYLGSRRVLQINVSDVFSSPRLKDFLSQKLVLCGRVYLTFAVKDGNVYAVEVDEDYNREPRENEGDQHRCSLAELVAWYNPTLLNANQPVTKWATRFDLGLSTSIPVILFSHQQIRIIDDECAPHPPGSKMPSEKIYTDGCGYMNASALKTIQNTLNLSSMPIAVQGRIFGSKGLWTLSPEPEEQSLAADAPVPQIWIRKSQQKIHLTVDHDDRELQGVHLAHFIFDLVAISRVSTNVHLSKHTIVNLNHNGVPVEVLGDLLDTAVQREMAPLCQIEGSYVMPKLYHAIDNAAHVSSARLQLYAAGAQRALGLSSRWGIDTTDDVIGDTTDITQPSPRSATARYYPGGKPASLAEGMLSLLKAGFTLDEDILYEDLKQVKKGVLSNLLDKMRLSVQGAAEAFLVPDPSGKLDQGEIHFKASSAFLNPPNGYEPRQITGSCLIYRNPARLPSDILKVTAVVVPELSMYTDVIIVPNKGPCSLPSILAGGADTAICIWESSLVKPFNNPKICRMAENFLDENFAANDTILTVAALNKQLYDAADHSTILQRHLLTGFVQSKVGIYSKYHDAAMYMHGYADEKTFNVILDSRKSGHVVKPETFRRDSETYNVKLPSYMDSNDVSMVSNSANALRPPSLGRFVLAKLAVYAEKLRTTHGQTSESVLSARQQSKSGFGSTLDADILHEWKKLSHLSYFADEIPVVKEFVDAQCRRWKSMWQQTPSEARSSKAKRKETKVALNARVRELCAGFNAGPPAAQTRRLREHEALDAAMAAYAYSLKPRFGFCVAFTQLALIKAKAKGISPAIESFDDLMKIPSSAVRVLPQ</sequence>
<dbReference type="GO" id="GO:0003968">
    <property type="term" value="F:RNA-directed RNA polymerase activity"/>
    <property type="evidence" value="ECO:0007669"/>
    <property type="project" value="UniProtKB-KW"/>
</dbReference>
<comment type="catalytic activity">
    <reaction evidence="1">
        <text>RNA(n) + a ribonucleoside 5'-triphosphate = RNA(n+1) + diphosphate</text>
        <dbReference type="Rhea" id="RHEA:21248"/>
        <dbReference type="Rhea" id="RHEA-COMP:14527"/>
        <dbReference type="Rhea" id="RHEA-COMP:17342"/>
        <dbReference type="ChEBI" id="CHEBI:33019"/>
        <dbReference type="ChEBI" id="CHEBI:61557"/>
        <dbReference type="ChEBI" id="CHEBI:140395"/>
        <dbReference type="EC" id="2.7.7.48"/>
    </reaction>
</comment>
<reference evidence="3 4" key="1">
    <citation type="journal article" date="2014" name="PLoS Genet.">
        <title>Analysis of the Phlebiopsis gigantea genome, transcriptome and secretome provides insight into its pioneer colonization strategies of wood.</title>
        <authorList>
            <person name="Hori C."/>
            <person name="Ishida T."/>
            <person name="Igarashi K."/>
            <person name="Samejima M."/>
            <person name="Suzuki H."/>
            <person name="Master E."/>
            <person name="Ferreira P."/>
            <person name="Ruiz-Duenas F.J."/>
            <person name="Held B."/>
            <person name="Canessa P."/>
            <person name="Larrondo L.F."/>
            <person name="Schmoll M."/>
            <person name="Druzhinina I.S."/>
            <person name="Kubicek C.P."/>
            <person name="Gaskell J.A."/>
            <person name="Kersten P."/>
            <person name="St John F."/>
            <person name="Glasner J."/>
            <person name="Sabat G."/>
            <person name="Splinter BonDurant S."/>
            <person name="Syed K."/>
            <person name="Yadav J."/>
            <person name="Mgbeahuruike A.C."/>
            <person name="Kovalchuk A."/>
            <person name="Asiegbu F.O."/>
            <person name="Lackner G."/>
            <person name="Hoffmeister D."/>
            <person name="Rencoret J."/>
            <person name="Gutierrez A."/>
            <person name="Sun H."/>
            <person name="Lindquist E."/>
            <person name="Barry K."/>
            <person name="Riley R."/>
            <person name="Grigoriev I.V."/>
            <person name="Henrissat B."/>
            <person name="Kues U."/>
            <person name="Berka R.M."/>
            <person name="Martinez A.T."/>
            <person name="Covert S.F."/>
            <person name="Blanchette R.A."/>
            <person name="Cullen D."/>
        </authorList>
    </citation>
    <scope>NUCLEOTIDE SEQUENCE [LARGE SCALE GENOMIC DNA]</scope>
    <source>
        <strain evidence="3 4">11061_1 CR5-6</strain>
    </source>
</reference>
<dbReference type="GO" id="GO:0031380">
    <property type="term" value="C:nuclear RNA-directed RNA polymerase complex"/>
    <property type="evidence" value="ECO:0007669"/>
    <property type="project" value="TreeGrafter"/>
</dbReference>
<accession>A0A0C3NE68</accession>
<evidence type="ECO:0000259" key="2">
    <source>
        <dbReference type="Pfam" id="PF05183"/>
    </source>
</evidence>
<protein>
    <recommendedName>
        <fullName evidence="1">RNA-dependent RNA polymerase</fullName>
        <ecNumber evidence="1">2.7.7.48</ecNumber>
    </recommendedName>
</protein>
<comment type="similarity">
    <text evidence="1">Belongs to the RdRP family.</text>
</comment>
<gene>
    <name evidence="3" type="ORF">PHLGIDRAFT_44985</name>
</gene>
<feature type="domain" description="RDRP core" evidence="2">
    <location>
        <begin position="130"/>
        <end position="764"/>
    </location>
</feature>
<dbReference type="Pfam" id="PF05183">
    <property type="entry name" value="RdRP"/>
    <property type="match status" value="1"/>
</dbReference>
<name>A0A0C3NE68_PHLG1</name>
<dbReference type="PANTHER" id="PTHR23079:SF14">
    <property type="entry name" value="RNA-DEPENDENT RNA POLYMERASE"/>
    <property type="match status" value="1"/>
</dbReference>
<dbReference type="HOGENOM" id="CLU_003387_0_0_1"/>
<organism evidence="3 4">
    <name type="scientific">Phlebiopsis gigantea (strain 11061_1 CR5-6)</name>
    <name type="common">White-rot fungus</name>
    <name type="synonym">Peniophora gigantea</name>
    <dbReference type="NCBI Taxonomy" id="745531"/>
    <lineage>
        <taxon>Eukaryota</taxon>
        <taxon>Fungi</taxon>
        <taxon>Dikarya</taxon>
        <taxon>Basidiomycota</taxon>
        <taxon>Agaricomycotina</taxon>
        <taxon>Agaricomycetes</taxon>
        <taxon>Polyporales</taxon>
        <taxon>Phanerochaetaceae</taxon>
        <taxon>Phlebiopsis</taxon>
    </lineage>
</organism>
<dbReference type="Proteomes" id="UP000053257">
    <property type="component" value="Unassembled WGS sequence"/>
</dbReference>
<dbReference type="STRING" id="745531.A0A0C3NE68"/>
<evidence type="ECO:0000313" key="4">
    <source>
        <dbReference type="Proteomes" id="UP000053257"/>
    </source>
</evidence>
<keyword evidence="1" id="KW-0694">RNA-binding</keyword>
<keyword evidence="1" id="KW-0808">Transferase</keyword>
<evidence type="ECO:0000256" key="1">
    <source>
        <dbReference type="RuleBase" id="RU363098"/>
    </source>
</evidence>
<proteinExistence type="inferred from homology"/>
<dbReference type="EMBL" id="KN840645">
    <property type="protein sequence ID" value="KIP02904.1"/>
    <property type="molecule type" value="Genomic_DNA"/>
</dbReference>
<dbReference type="InterPro" id="IPR057596">
    <property type="entry name" value="RDRP_core"/>
</dbReference>
<keyword evidence="4" id="KW-1185">Reference proteome</keyword>
<feature type="non-terminal residue" evidence="3">
    <location>
        <position position="1"/>
    </location>
</feature>
<dbReference type="GO" id="GO:0030422">
    <property type="term" value="P:siRNA processing"/>
    <property type="evidence" value="ECO:0007669"/>
    <property type="project" value="TreeGrafter"/>
</dbReference>
<keyword evidence="1" id="KW-0548">Nucleotidyltransferase</keyword>
<evidence type="ECO:0000313" key="3">
    <source>
        <dbReference type="EMBL" id="KIP02904.1"/>
    </source>
</evidence>
<dbReference type="AlphaFoldDB" id="A0A0C3NE68"/>
<feature type="non-terminal residue" evidence="3">
    <location>
        <position position="967"/>
    </location>
</feature>
<dbReference type="InterPro" id="IPR007855">
    <property type="entry name" value="RDRP"/>
</dbReference>
<dbReference type="PANTHER" id="PTHR23079">
    <property type="entry name" value="RNA-DEPENDENT RNA POLYMERASE"/>
    <property type="match status" value="1"/>
</dbReference>
<dbReference type="OrthoDB" id="10055769at2759"/>
<keyword evidence="1" id="KW-0696">RNA-directed RNA polymerase</keyword>